<keyword evidence="3" id="KW-1185">Reference proteome</keyword>
<feature type="region of interest" description="Disordered" evidence="1">
    <location>
        <begin position="1"/>
        <end position="31"/>
    </location>
</feature>
<evidence type="ECO:0000313" key="2">
    <source>
        <dbReference type="EMBL" id="TKC95803.1"/>
    </source>
</evidence>
<comment type="caution">
    <text evidence="2">The sequence shown here is derived from an EMBL/GenBank/DDBJ whole genome shotgun (WGS) entry which is preliminary data.</text>
</comment>
<sequence>MKAAKGGKMARGSGKPVAKQEGEAPEELPTELALGSDGRLYVNAEGVDPEKIKGRTRFVGFAMTDEEAAAAVGLIHQTAFNVTVAAVPLWKKQQRR</sequence>
<evidence type="ECO:0000256" key="1">
    <source>
        <dbReference type="SAM" id="MobiDB-lite"/>
    </source>
</evidence>
<dbReference type="AlphaFoldDB" id="A0A4U1IPA0"/>
<dbReference type="RefSeq" id="WP_136935596.1">
    <property type="nucleotide sequence ID" value="NZ_SSMQ01000093.1"/>
</dbReference>
<organism evidence="2 3">
    <name type="scientific">Polyangium fumosum</name>
    <dbReference type="NCBI Taxonomy" id="889272"/>
    <lineage>
        <taxon>Bacteria</taxon>
        <taxon>Pseudomonadati</taxon>
        <taxon>Myxococcota</taxon>
        <taxon>Polyangia</taxon>
        <taxon>Polyangiales</taxon>
        <taxon>Polyangiaceae</taxon>
        <taxon>Polyangium</taxon>
    </lineage>
</organism>
<protein>
    <submittedName>
        <fullName evidence="2">Uncharacterized protein</fullName>
    </submittedName>
</protein>
<gene>
    <name evidence="2" type="ORF">E8A74_46340</name>
</gene>
<name>A0A4U1IPA0_9BACT</name>
<reference evidence="2 3" key="1">
    <citation type="submission" date="2019-04" db="EMBL/GenBank/DDBJ databases">
        <authorList>
            <person name="Li Y."/>
            <person name="Wang J."/>
        </authorList>
    </citation>
    <scope>NUCLEOTIDE SEQUENCE [LARGE SCALE GENOMIC DNA]</scope>
    <source>
        <strain evidence="2 3">DSM 14668</strain>
    </source>
</reference>
<dbReference type="Proteomes" id="UP000309215">
    <property type="component" value="Unassembled WGS sequence"/>
</dbReference>
<dbReference type="EMBL" id="SSMQ01000093">
    <property type="protein sequence ID" value="TKC95803.1"/>
    <property type="molecule type" value="Genomic_DNA"/>
</dbReference>
<evidence type="ECO:0000313" key="3">
    <source>
        <dbReference type="Proteomes" id="UP000309215"/>
    </source>
</evidence>
<proteinExistence type="predicted"/>
<accession>A0A4U1IPA0</accession>